<organism evidence="1 2">
    <name type="scientific">Pseudonocardia hierapolitana</name>
    <dbReference type="NCBI Taxonomy" id="1128676"/>
    <lineage>
        <taxon>Bacteria</taxon>
        <taxon>Bacillati</taxon>
        <taxon>Actinomycetota</taxon>
        <taxon>Actinomycetes</taxon>
        <taxon>Pseudonocardiales</taxon>
        <taxon>Pseudonocardiaceae</taxon>
        <taxon>Pseudonocardia</taxon>
    </lineage>
</organism>
<evidence type="ECO:0000313" key="1">
    <source>
        <dbReference type="EMBL" id="TWF75354.1"/>
    </source>
</evidence>
<comment type="caution">
    <text evidence="1">The sequence shown here is derived from an EMBL/GenBank/DDBJ whole genome shotgun (WGS) entry which is preliminary data.</text>
</comment>
<gene>
    <name evidence="1" type="ORF">FHX44_111238</name>
</gene>
<dbReference type="Proteomes" id="UP000321261">
    <property type="component" value="Unassembled WGS sequence"/>
</dbReference>
<dbReference type="AlphaFoldDB" id="A0A561SKI1"/>
<proteinExistence type="predicted"/>
<reference evidence="1 2" key="1">
    <citation type="submission" date="2019-06" db="EMBL/GenBank/DDBJ databases">
        <title>Sequencing the genomes of 1000 actinobacteria strains.</title>
        <authorList>
            <person name="Klenk H.-P."/>
        </authorList>
    </citation>
    <scope>NUCLEOTIDE SEQUENCE [LARGE SCALE GENOMIC DNA]</scope>
    <source>
        <strain evidence="1 2">DSM 45671</strain>
    </source>
</reference>
<protein>
    <submittedName>
        <fullName evidence="1">Uncharacterized protein</fullName>
    </submittedName>
</protein>
<name>A0A561SKI1_9PSEU</name>
<accession>A0A561SKI1</accession>
<sequence>MLRPEELVEAFAALDRARLTRMSEPDRERQLIARQALLEYVETLWDDVQRSGERPDIGEKYQALSTVLALIRSLTSVSFDAVYDRWSP</sequence>
<keyword evidence="2" id="KW-1185">Reference proteome</keyword>
<dbReference type="EMBL" id="VIWU01000001">
    <property type="protein sequence ID" value="TWF75354.1"/>
    <property type="molecule type" value="Genomic_DNA"/>
</dbReference>
<dbReference type="RefSeq" id="WP_246170237.1">
    <property type="nucleotide sequence ID" value="NZ_VIWU01000001.1"/>
</dbReference>
<evidence type="ECO:0000313" key="2">
    <source>
        <dbReference type="Proteomes" id="UP000321261"/>
    </source>
</evidence>